<dbReference type="PROSITE" id="PS50082">
    <property type="entry name" value="WD_REPEATS_2"/>
    <property type="match status" value="4"/>
</dbReference>
<comment type="subunit">
    <text evidence="6">Part of TORC1 complex. Part of the TORC2 complex.</text>
</comment>
<dbReference type="AlphaFoldDB" id="A0A811JTY6"/>
<dbReference type="GO" id="GO:0005737">
    <property type="term" value="C:cytoplasm"/>
    <property type="evidence" value="ECO:0007669"/>
    <property type="project" value="UniProtKB-SubCell"/>
</dbReference>
<proteinExistence type="inferred from homology"/>
<dbReference type="GO" id="GO:0031931">
    <property type="term" value="C:TORC1 complex"/>
    <property type="evidence" value="ECO:0007669"/>
    <property type="project" value="UniProtKB-UniRule"/>
</dbReference>
<keyword evidence="6" id="KW-0963">Cytoplasm</keyword>
<dbReference type="Pfam" id="PF00400">
    <property type="entry name" value="WD40"/>
    <property type="match status" value="4"/>
</dbReference>
<dbReference type="OrthoDB" id="400at2759"/>
<dbReference type="InterPro" id="IPR001680">
    <property type="entry name" value="WD40_rpt"/>
</dbReference>
<dbReference type="GO" id="GO:0031929">
    <property type="term" value="P:TOR signaling"/>
    <property type="evidence" value="ECO:0007669"/>
    <property type="project" value="UniProtKB-UniRule"/>
</dbReference>
<evidence type="ECO:0000256" key="2">
    <source>
        <dbReference type="ARBA" id="ARBA00018867"/>
    </source>
</evidence>
<sequence>MDATIRFWDVHTRRPIDVLNHKESQVNCLAISPDSTQLAAAGWEKVRIYDTNSPTTQNMHTFHVHEKNVTTLGYQAEGMWMFTGGEDGMAKIWDMRANQLTCQRIFQVNTAVHCVALHPNQIELIVADSTGALYLWDLRSDRDDSLVTEVDLSEYVVHVELDQTGRQCAAVTNRGHLFMWNIHTGTLAQTQKPSAVMDPYSANYQPECHGLMEMAPLGPPPPTSPMEDVYNAPYGVGAATSDLYTIMSNIQPSWKTAAHDTFTLKCHFTPDGLSVATTAADYTAKIWNATEFELRREFRMPQEKWVWECAFTNDSKYMFTASSDGFMRMWNVEDGKEVGTYQGHTMGVTAMAFKDVNYY</sequence>
<reference evidence="7" key="1">
    <citation type="submission" date="2020-09" db="EMBL/GenBank/DDBJ databases">
        <authorList>
            <person name="Kikuchi T."/>
        </authorList>
    </citation>
    <scope>NUCLEOTIDE SEQUENCE</scope>
    <source>
        <strain evidence="7">SH1</strain>
    </source>
</reference>
<dbReference type="PANTHER" id="PTHR19842">
    <property type="entry name" value="G BETA-LIKE PROTEIN GBL"/>
    <property type="match status" value="1"/>
</dbReference>
<dbReference type="Proteomes" id="UP000783686">
    <property type="component" value="Unassembled WGS sequence"/>
</dbReference>
<keyword evidence="3 5" id="KW-0853">WD repeat</keyword>
<dbReference type="InterPro" id="IPR019775">
    <property type="entry name" value="WD40_repeat_CS"/>
</dbReference>
<dbReference type="PROSITE" id="PS50294">
    <property type="entry name" value="WD_REPEATS_REGION"/>
    <property type="match status" value="1"/>
</dbReference>
<feature type="repeat" description="WD" evidence="5">
    <location>
        <begin position="256"/>
        <end position="297"/>
    </location>
</feature>
<name>A0A811JTY6_9BILA</name>
<organism evidence="7 8">
    <name type="scientific">Bursaphelenchus okinawaensis</name>
    <dbReference type="NCBI Taxonomy" id="465554"/>
    <lineage>
        <taxon>Eukaryota</taxon>
        <taxon>Metazoa</taxon>
        <taxon>Ecdysozoa</taxon>
        <taxon>Nematoda</taxon>
        <taxon>Chromadorea</taxon>
        <taxon>Rhabditida</taxon>
        <taxon>Tylenchina</taxon>
        <taxon>Tylenchomorpha</taxon>
        <taxon>Aphelenchoidea</taxon>
        <taxon>Aphelenchoididae</taxon>
        <taxon>Bursaphelenchus</taxon>
    </lineage>
</organism>
<feature type="repeat" description="WD" evidence="5">
    <location>
        <begin position="62"/>
        <end position="103"/>
    </location>
</feature>
<gene>
    <name evidence="7" type="ORF">BOKJ2_LOCUS1610</name>
</gene>
<keyword evidence="4 6" id="KW-0677">Repeat</keyword>
<comment type="similarity">
    <text evidence="1 6">Belongs to the WD repeat LST8 family.</text>
</comment>
<dbReference type="SUPFAM" id="SSF50998">
    <property type="entry name" value="Quinoprotein alcohol dehydrogenase-like"/>
    <property type="match status" value="1"/>
</dbReference>
<feature type="repeat" description="WD" evidence="5">
    <location>
        <begin position="1"/>
        <end position="18"/>
    </location>
</feature>
<dbReference type="GO" id="GO:0032956">
    <property type="term" value="P:regulation of actin cytoskeleton organization"/>
    <property type="evidence" value="ECO:0007669"/>
    <property type="project" value="TreeGrafter"/>
</dbReference>
<dbReference type="SMART" id="SM00320">
    <property type="entry name" value="WD40"/>
    <property type="match status" value="6"/>
</dbReference>
<feature type="repeat" description="WD" evidence="5">
    <location>
        <begin position="310"/>
        <end position="340"/>
    </location>
</feature>
<keyword evidence="8" id="KW-1185">Reference proteome</keyword>
<dbReference type="PROSITE" id="PS00678">
    <property type="entry name" value="WD_REPEATS_1"/>
    <property type="match status" value="2"/>
</dbReference>
<evidence type="ECO:0000256" key="4">
    <source>
        <dbReference type="ARBA" id="ARBA00022737"/>
    </source>
</evidence>
<evidence type="ECO:0000313" key="8">
    <source>
        <dbReference type="Proteomes" id="UP000614601"/>
    </source>
</evidence>
<dbReference type="Gene3D" id="2.130.10.10">
    <property type="entry name" value="YVTN repeat-like/Quinoprotein amine dehydrogenase"/>
    <property type="match status" value="2"/>
</dbReference>
<dbReference type="EMBL" id="CAJFCW020000001">
    <property type="protein sequence ID" value="CAG9083678.1"/>
    <property type="molecule type" value="Genomic_DNA"/>
</dbReference>
<dbReference type="InterPro" id="IPR015943">
    <property type="entry name" value="WD40/YVTN_repeat-like_dom_sf"/>
</dbReference>
<comment type="subcellular location">
    <subcellularLocation>
        <location evidence="6">Cytoplasm</location>
    </subcellularLocation>
</comment>
<dbReference type="PANTHER" id="PTHR19842:SF0">
    <property type="entry name" value="TARGET OF RAPAMYCIN COMPLEX SUBUNIT LST8"/>
    <property type="match status" value="1"/>
</dbReference>
<evidence type="ECO:0000256" key="5">
    <source>
        <dbReference type="PROSITE-ProRule" id="PRU00221"/>
    </source>
</evidence>
<dbReference type="InterPro" id="IPR011047">
    <property type="entry name" value="Quinoprotein_ADH-like_sf"/>
</dbReference>
<accession>A0A811JTY6</accession>
<dbReference type="EMBL" id="CAJFDH010000001">
    <property type="protein sequence ID" value="CAD5206926.1"/>
    <property type="molecule type" value="Genomic_DNA"/>
</dbReference>
<evidence type="ECO:0000256" key="6">
    <source>
        <dbReference type="RuleBase" id="RU369068"/>
    </source>
</evidence>
<dbReference type="Proteomes" id="UP000614601">
    <property type="component" value="Unassembled WGS sequence"/>
</dbReference>
<evidence type="ECO:0000256" key="1">
    <source>
        <dbReference type="ARBA" id="ARBA00009890"/>
    </source>
</evidence>
<evidence type="ECO:0000256" key="3">
    <source>
        <dbReference type="ARBA" id="ARBA00022574"/>
    </source>
</evidence>
<dbReference type="GO" id="GO:0031932">
    <property type="term" value="C:TORC2 complex"/>
    <property type="evidence" value="ECO:0007669"/>
    <property type="project" value="UniProtKB-UniRule"/>
</dbReference>
<protein>
    <recommendedName>
        <fullName evidence="2 6">Target of rapamycin complex subunit lst8</fullName>
        <shortName evidence="6">TORC subunit lst8</shortName>
    </recommendedName>
</protein>
<comment type="function">
    <text evidence="6">Subunit of TORC1 and TORC2, which regulate cell growth and survival in response to nutrient and hormonal signals.</text>
</comment>
<evidence type="ECO:0000313" key="7">
    <source>
        <dbReference type="EMBL" id="CAD5206926.1"/>
    </source>
</evidence>
<comment type="caution">
    <text evidence="7">The sequence shown here is derived from an EMBL/GenBank/DDBJ whole genome shotgun (WGS) entry which is preliminary data.</text>
</comment>
<dbReference type="InterPro" id="IPR037588">
    <property type="entry name" value="MLST8"/>
</dbReference>